<evidence type="ECO:0000313" key="1">
    <source>
        <dbReference type="EMBL" id="RAW16857.1"/>
    </source>
</evidence>
<accession>A0A329QX53</accession>
<protein>
    <recommendedName>
        <fullName evidence="3">NlpC/P60 domain-containing protein</fullName>
    </recommendedName>
</protein>
<dbReference type="RefSeq" id="WP_113052510.1">
    <property type="nucleotide sequence ID" value="NZ_CP175536.1"/>
</dbReference>
<gene>
    <name evidence="1" type="ORF">DC345_07070</name>
</gene>
<reference evidence="1 2" key="1">
    <citation type="submission" date="2018-04" db="EMBL/GenBank/DDBJ databases">
        <title>Paenibacillus taichungensis Genome sequencing and assembly.</title>
        <authorList>
            <person name="Xu J."/>
            <person name="Rensing C."/>
            <person name="Mazhar H.S."/>
        </authorList>
    </citation>
    <scope>NUCLEOTIDE SEQUENCE [LARGE SCALE GENOMIC DNA]</scope>
    <source>
        <strain evidence="1 2">NC1</strain>
    </source>
</reference>
<organism evidence="1 2">
    <name type="scientific">Paenibacillus taichungensis</name>
    <dbReference type="NCBI Taxonomy" id="484184"/>
    <lineage>
        <taxon>Bacteria</taxon>
        <taxon>Bacillati</taxon>
        <taxon>Bacillota</taxon>
        <taxon>Bacilli</taxon>
        <taxon>Bacillales</taxon>
        <taxon>Paenibacillaceae</taxon>
        <taxon>Paenibacillus</taxon>
    </lineage>
</organism>
<proteinExistence type="predicted"/>
<evidence type="ECO:0008006" key="3">
    <source>
        <dbReference type="Google" id="ProtNLM"/>
    </source>
</evidence>
<dbReference type="AlphaFoldDB" id="A0A329QX53"/>
<evidence type="ECO:0000313" key="2">
    <source>
        <dbReference type="Proteomes" id="UP000250642"/>
    </source>
</evidence>
<dbReference type="EMBL" id="QEVW01000005">
    <property type="protein sequence ID" value="RAW16857.1"/>
    <property type="molecule type" value="Genomic_DNA"/>
</dbReference>
<sequence>MKIKPGKKVLLSWMDCYVPEKDLFFLSKEHLDYEFDFTDVLLMPKEEFYNHSTYRQVNYVNGYEYWNIKNVDYVIIAEKEWIETIPEEQKRFLLKAQVQSGRGLVFPVSFVDDLAEIPASYLMDGHVILQRFMWEKLNKSCKEQILTTLVYEWWDKGECEKQPESLPGFLKPYANSFATSQGANCLAAVLFAISKGKQKWFIYEWVHQKTFLEKLKQYHYEELLTDELHQEDIVIWTDENGIIQHAAYHLGEELYFNKDGQTMFNPWKILTKEQLYNEWEHLTIVKYRPCNEVF</sequence>
<dbReference type="Proteomes" id="UP000250642">
    <property type="component" value="Unassembled WGS sequence"/>
</dbReference>
<name>A0A329QX53_9BACL</name>
<comment type="caution">
    <text evidence="1">The sequence shown here is derived from an EMBL/GenBank/DDBJ whole genome shotgun (WGS) entry which is preliminary data.</text>
</comment>